<reference evidence="1" key="1">
    <citation type="submission" date="2020-02" db="EMBL/GenBank/DDBJ databases">
        <authorList>
            <person name="Meier V. D."/>
        </authorList>
    </citation>
    <scope>NUCLEOTIDE SEQUENCE</scope>
    <source>
        <strain evidence="1">AVDCRST_MAG85</strain>
    </source>
</reference>
<dbReference type="EMBL" id="CADCVT010000059">
    <property type="protein sequence ID" value="CAA9479408.1"/>
    <property type="molecule type" value="Genomic_DNA"/>
</dbReference>
<dbReference type="AlphaFoldDB" id="A0A6J4RQM3"/>
<proteinExistence type="predicted"/>
<name>A0A6J4RQM3_9ACTN</name>
<sequence>MLPCDVRGKPLGPAVECTAQVFETPEDEARAEAALDEKYGRTRRVYERVMLEDDWMVYLAITPEAEPAA</sequence>
<evidence type="ECO:0000313" key="1">
    <source>
        <dbReference type="EMBL" id="CAA9479408.1"/>
    </source>
</evidence>
<accession>A0A6J4RQM3</accession>
<organism evidence="1">
    <name type="scientific">uncultured Solirubrobacteraceae bacterium</name>
    <dbReference type="NCBI Taxonomy" id="1162706"/>
    <lineage>
        <taxon>Bacteria</taxon>
        <taxon>Bacillati</taxon>
        <taxon>Actinomycetota</taxon>
        <taxon>Thermoleophilia</taxon>
        <taxon>Solirubrobacterales</taxon>
        <taxon>Solirubrobacteraceae</taxon>
        <taxon>environmental samples</taxon>
    </lineage>
</organism>
<protein>
    <submittedName>
        <fullName evidence="1">Uncharacterized protein</fullName>
    </submittedName>
</protein>
<gene>
    <name evidence="1" type="ORF">AVDCRST_MAG85-571</name>
</gene>